<dbReference type="STRING" id="44941.A0A397W8L6"/>
<dbReference type="Proteomes" id="UP000266673">
    <property type="component" value="Unassembled WGS sequence"/>
</dbReference>
<comment type="caution">
    <text evidence="3">The sequence shown here is derived from an EMBL/GenBank/DDBJ whole genome shotgun (WGS) entry which is preliminary data.</text>
</comment>
<dbReference type="EMBL" id="QKWP01000032">
    <property type="protein sequence ID" value="RIB29669.1"/>
    <property type="molecule type" value="Genomic_DNA"/>
</dbReference>
<dbReference type="Gene3D" id="3.30.420.10">
    <property type="entry name" value="Ribonuclease H-like superfamily/Ribonuclease H"/>
    <property type="match status" value="1"/>
</dbReference>
<evidence type="ECO:0008006" key="5">
    <source>
        <dbReference type="Google" id="ProtNLM"/>
    </source>
</evidence>
<proteinExistence type="predicted"/>
<keyword evidence="1" id="KW-0175">Coiled coil</keyword>
<evidence type="ECO:0000256" key="2">
    <source>
        <dbReference type="SAM" id="MobiDB-lite"/>
    </source>
</evidence>
<evidence type="ECO:0000313" key="3">
    <source>
        <dbReference type="EMBL" id="RIB29669.1"/>
    </source>
</evidence>
<dbReference type="InterPro" id="IPR012337">
    <property type="entry name" value="RNaseH-like_sf"/>
</dbReference>
<protein>
    <recommendedName>
        <fullName evidence="5">Integrase catalytic domain-containing protein</fullName>
    </recommendedName>
</protein>
<dbReference type="GO" id="GO:0003676">
    <property type="term" value="F:nucleic acid binding"/>
    <property type="evidence" value="ECO:0007669"/>
    <property type="project" value="InterPro"/>
</dbReference>
<organism evidence="3 4">
    <name type="scientific">Gigaspora rosea</name>
    <dbReference type="NCBI Taxonomy" id="44941"/>
    <lineage>
        <taxon>Eukaryota</taxon>
        <taxon>Fungi</taxon>
        <taxon>Fungi incertae sedis</taxon>
        <taxon>Mucoromycota</taxon>
        <taxon>Glomeromycotina</taxon>
        <taxon>Glomeromycetes</taxon>
        <taxon>Diversisporales</taxon>
        <taxon>Gigasporaceae</taxon>
        <taxon>Gigaspora</taxon>
    </lineage>
</organism>
<feature type="coiled-coil region" evidence="1">
    <location>
        <begin position="103"/>
        <end position="149"/>
    </location>
</feature>
<dbReference type="OrthoDB" id="5597284at2759"/>
<name>A0A397W8L6_9GLOM</name>
<feature type="region of interest" description="Disordered" evidence="2">
    <location>
        <begin position="149"/>
        <end position="168"/>
    </location>
</feature>
<dbReference type="InterPro" id="IPR036397">
    <property type="entry name" value="RNaseH_sf"/>
</dbReference>
<dbReference type="PANTHER" id="PTHR48475">
    <property type="entry name" value="RIBONUCLEASE H"/>
    <property type="match status" value="1"/>
</dbReference>
<dbReference type="PANTHER" id="PTHR48475:SF1">
    <property type="entry name" value="RNASE H TYPE-1 DOMAIN-CONTAINING PROTEIN"/>
    <property type="match status" value="1"/>
</dbReference>
<dbReference type="SUPFAM" id="SSF53098">
    <property type="entry name" value="Ribonuclease H-like"/>
    <property type="match status" value="1"/>
</dbReference>
<reference evidence="3 4" key="1">
    <citation type="submission" date="2018-06" db="EMBL/GenBank/DDBJ databases">
        <title>Comparative genomics reveals the genomic features of Rhizophagus irregularis, R. cerebriforme, R. diaphanum and Gigaspora rosea, and their symbiotic lifestyle signature.</title>
        <authorList>
            <person name="Morin E."/>
            <person name="San Clemente H."/>
            <person name="Chen E.C.H."/>
            <person name="De La Providencia I."/>
            <person name="Hainaut M."/>
            <person name="Kuo A."/>
            <person name="Kohler A."/>
            <person name="Murat C."/>
            <person name="Tang N."/>
            <person name="Roy S."/>
            <person name="Loubradou J."/>
            <person name="Henrissat B."/>
            <person name="Grigoriev I.V."/>
            <person name="Corradi N."/>
            <person name="Roux C."/>
            <person name="Martin F.M."/>
        </authorList>
    </citation>
    <scope>NUCLEOTIDE SEQUENCE [LARGE SCALE GENOMIC DNA]</scope>
    <source>
        <strain evidence="3 4">DAOM 194757</strain>
    </source>
</reference>
<dbReference type="AlphaFoldDB" id="A0A397W8L6"/>
<keyword evidence="4" id="KW-1185">Reference proteome</keyword>
<evidence type="ECO:0000313" key="4">
    <source>
        <dbReference type="Proteomes" id="UP000266673"/>
    </source>
</evidence>
<evidence type="ECO:0000256" key="1">
    <source>
        <dbReference type="SAM" id="Coils"/>
    </source>
</evidence>
<sequence>MDQKFVASYQPEANGRAERTVQKLTKVLRKVCANKQNQWHEYLHDVVWAINITVGELGYSPFRLVYGWDAVAPVELTIETYQTFVIKKSWMTKELLEFCALQMKNLVHELKEVQVNRDELKERWNTSIIDEITSRKRKSMNQVKKLLEKSNSTHGLEEEQEDGNLEDEGHSDLACVTEKMVLPISLVSPVSSVSPVSPVSSISPVSPVSPILIGVWQYQKGV</sequence>
<gene>
    <name evidence="3" type="ORF">C2G38_2154772</name>
</gene>
<accession>A0A397W8L6</accession>